<evidence type="ECO:0000313" key="3">
    <source>
        <dbReference type="Proteomes" id="UP000287651"/>
    </source>
</evidence>
<gene>
    <name evidence="2" type="ORF">B296_00016516</name>
</gene>
<dbReference type="Proteomes" id="UP000287651">
    <property type="component" value="Unassembled WGS sequence"/>
</dbReference>
<keyword evidence="1" id="KW-0812">Transmembrane</keyword>
<accession>A0A426Z336</accession>
<protein>
    <submittedName>
        <fullName evidence="2">Uncharacterized protein</fullName>
    </submittedName>
</protein>
<reference evidence="2 3" key="1">
    <citation type="journal article" date="2014" name="Agronomy (Basel)">
        <title>A Draft Genome Sequence for Ensete ventricosum, the Drought-Tolerant Tree Against Hunger.</title>
        <authorList>
            <person name="Harrison J."/>
            <person name="Moore K.A."/>
            <person name="Paszkiewicz K."/>
            <person name="Jones T."/>
            <person name="Grant M."/>
            <person name="Ambacheew D."/>
            <person name="Muzemil S."/>
            <person name="Studholme D.J."/>
        </authorList>
    </citation>
    <scope>NUCLEOTIDE SEQUENCE [LARGE SCALE GENOMIC DNA]</scope>
</reference>
<evidence type="ECO:0000313" key="2">
    <source>
        <dbReference type="EMBL" id="RRT58372.1"/>
    </source>
</evidence>
<dbReference type="AlphaFoldDB" id="A0A426Z336"/>
<name>A0A426Z336_ENSVE</name>
<comment type="caution">
    <text evidence="2">The sequence shown here is derived from an EMBL/GenBank/DDBJ whole genome shotgun (WGS) entry which is preliminary data.</text>
</comment>
<dbReference type="EMBL" id="AMZH03008720">
    <property type="protein sequence ID" value="RRT58372.1"/>
    <property type="molecule type" value="Genomic_DNA"/>
</dbReference>
<keyword evidence="1" id="KW-1133">Transmembrane helix</keyword>
<keyword evidence="1" id="KW-0472">Membrane</keyword>
<evidence type="ECO:0000256" key="1">
    <source>
        <dbReference type="SAM" id="Phobius"/>
    </source>
</evidence>
<organism evidence="2 3">
    <name type="scientific">Ensete ventricosum</name>
    <name type="common">Abyssinian banana</name>
    <name type="synonym">Musa ensete</name>
    <dbReference type="NCBI Taxonomy" id="4639"/>
    <lineage>
        <taxon>Eukaryota</taxon>
        <taxon>Viridiplantae</taxon>
        <taxon>Streptophyta</taxon>
        <taxon>Embryophyta</taxon>
        <taxon>Tracheophyta</taxon>
        <taxon>Spermatophyta</taxon>
        <taxon>Magnoliopsida</taxon>
        <taxon>Liliopsida</taxon>
        <taxon>Zingiberales</taxon>
        <taxon>Musaceae</taxon>
        <taxon>Ensete</taxon>
    </lineage>
</organism>
<sequence>MDDMDPTCASVVEFGKTKNDEKWLLLPTARNEVLFPVLSQFIAFLCVGSVECMYCGRKRREFGVKHATCKHQADSGSSRRVVRVVSMVSSSLLWKQHLAEVRFLLSFLQANSRKLFWRQRSQGKKKLKKEDERRKPKLTAMGQRSVSGRQLTLSHGFYHVALLTKNSAAVRLFR</sequence>
<proteinExistence type="predicted"/>
<feature type="transmembrane region" description="Helical" evidence="1">
    <location>
        <begin position="33"/>
        <end position="56"/>
    </location>
</feature>